<name>A0A8J7HPV3_9NOST</name>
<gene>
    <name evidence="1" type="ORF">I8748_16275</name>
</gene>
<dbReference type="AlphaFoldDB" id="A0A8J7HPV3"/>
<proteinExistence type="predicted"/>
<reference evidence="1 2" key="1">
    <citation type="journal article" date="2021" name="Int. J. Syst. Evol. Microbiol.">
        <title>Amazonocrinis nigriterrae gen. nov., sp. nov., Atlanticothrix silvestris gen. nov., sp. nov. and Dendronalium phyllosphericum gen. nov., sp. nov., nostocacean cyanobacteria from Brazilian environments.</title>
        <authorList>
            <person name="Alvarenga D.O."/>
            <person name="Andreote A.P.D."/>
            <person name="Branco L.H.Z."/>
            <person name="Delbaje E."/>
            <person name="Cruz R.B."/>
            <person name="Varani A.M."/>
            <person name="Fiore M.F."/>
        </authorList>
    </citation>
    <scope>NUCLEOTIDE SEQUENCE [LARGE SCALE GENOMIC DNA]</scope>
    <source>
        <strain evidence="1 2">CENA67</strain>
    </source>
</reference>
<dbReference type="EMBL" id="JAECZC010000029">
    <property type="protein sequence ID" value="MBH8563728.1"/>
    <property type="molecule type" value="Genomic_DNA"/>
</dbReference>
<evidence type="ECO:0000313" key="1">
    <source>
        <dbReference type="EMBL" id="MBH8563728.1"/>
    </source>
</evidence>
<protein>
    <submittedName>
        <fullName evidence="1">Uncharacterized protein</fullName>
    </submittedName>
</protein>
<accession>A0A8J7HPV3</accession>
<keyword evidence="2" id="KW-1185">Reference proteome</keyword>
<organism evidence="1 2">
    <name type="scientific">Amazonocrinis nigriterrae CENA67</name>
    <dbReference type="NCBI Taxonomy" id="2794033"/>
    <lineage>
        <taxon>Bacteria</taxon>
        <taxon>Bacillati</taxon>
        <taxon>Cyanobacteriota</taxon>
        <taxon>Cyanophyceae</taxon>
        <taxon>Nostocales</taxon>
        <taxon>Nostocaceae</taxon>
        <taxon>Amazonocrinis</taxon>
        <taxon>Amazonocrinis nigriterrae</taxon>
    </lineage>
</organism>
<evidence type="ECO:0000313" key="2">
    <source>
        <dbReference type="Proteomes" id="UP000632766"/>
    </source>
</evidence>
<dbReference type="RefSeq" id="WP_198125596.1">
    <property type="nucleotide sequence ID" value="NZ_JAECZC010000029.1"/>
</dbReference>
<sequence length="152" mass="17349">MRKRVFLILFILSFLGVLGFAHIVDISERSPTVKCRPWGFISSQEGKYYSYPEKVVVQPWRGRHHVYGIFMLPNGYRSDHFVTLQIPGEKTYCGRLVGHNNSITGINAKPGYSLARGYFNTRIAIKLIAEGKGNQLLQRSNWRLGYVKKAGE</sequence>
<comment type="caution">
    <text evidence="1">The sequence shown here is derived from an EMBL/GenBank/DDBJ whole genome shotgun (WGS) entry which is preliminary data.</text>
</comment>
<dbReference type="Proteomes" id="UP000632766">
    <property type="component" value="Unassembled WGS sequence"/>
</dbReference>